<comment type="caution">
    <text evidence="5">The sequence shown here is derived from an EMBL/GenBank/DDBJ whole genome shotgun (WGS) entry which is preliminary data.</text>
</comment>
<dbReference type="PANTHER" id="PTHR13610">
    <property type="entry name" value="METHYLTRANSFERASE DOMAIN-CONTAINING PROTEIN"/>
    <property type="match status" value="1"/>
</dbReference>
<feature type="domain" description="Methyltransferase" evidence="4">
    <location>
        <begin position="56"/>
        <end position="116"/>
    </location>
</feature>
<protein>
    <submittedName>
        <fullName evidence="5">Methyltransferase domain-containing protein</fullName>
    </submittedName>
</protein>
<evidence type="ECO:0000259" key="4">
    <source>
        <dbReference type="Pfam" id="PF13847"/>
    </source>
</evidence>
<name>A0A7C2VHJ9_9CREN</name>
<dbReference type="InterPro" id="IPR029063">
    <property type="entry name" value="SAM-dependent_MTases_sf"/>
</dbReference>
<dbReference type="InterPro" id="IPR025714">
    <property type="entry name" value="Methyltranfer_dom"/>
</dbReference>
<organism evidence="5">
    <name type="scientific">Ignisphaera aggregans</name>
    <dbReference type="NCBI Taxonomy" id="334771"/>
    <lineage>
        <taxon>Archaea</taxon>
        <taxon>Thermoproteota</taxon>
        <taxon>Thermoprotei</taxon>
        <taxon>Desulfurococcales</taxon>
        <taxon>Desulfurococcaceae</taxon>
        <taxon>Ignisphaera</taxon>
    </lineage>
</organism>
<dbReference type="PANTHER" id="PTHR13610:SF11">
    <property type="entry name" value="METHYLTRANSFERASE DOMAIN-CONTAINING PROTEIN"/>
    <property type="match status" value="1"/>
</dbReference>
<evidence type="ECO:0000256" key="1">
    <source>
        <dbReference type="ARBA" id="ARBA00022603"/>
    </source>
</evidence>
<keyword evidence="3" id="KW-0949">S-adenosyl-L-methionine</keyword>
<dbReference type="GO" id="GO:0016279">
    <property type="term" value="F:protein-lysine N-methyltransferase activity"/>
    <property type="evidence" value="ECO:0007669"/>
    <property type="project" value="InterPro"/>
</dbReference>
<sequence>MESDEIKRLFQDLVEISPLWDKLGVLLGSVEAPWVPTPYDVVSAVVNMLSIGYGDIVYDLGCGDGRFVVEAAKRGAKGVCVEIDKRLIEVAKNNAKMHGVDDKVVFISDDIVNADLSPATTIYMYLTTGVIEKLKSKIMNEVRPGTVIASLCYEVKWLDPLDIAEVYVNDRKYDVYIYLV</sequence>
<dbReference type="GO" id="GO:0032259">
    <property type="term" value="P:methylation"/>
    <property type="evidence" value="ECO:0007669"/>
    <property type="project" value="UniProtKB-KW"/>
</dbReference>
<accession>A0A7C2VHJ9</accession>
<dbReference type="AlphaFoldDB" id="A0A7C2VHJ9"/>
<evidence type="ECO:0000256" key="2">
    <source>
        <dbReference type="ARBA" id="ARBA00022679"/>
    </source>
</evidence>
<evidence type="ECO:0000313" key="5">
    <source>
        <dbReference type="EMBL" id="HEW53049.1"/>
    </source>
</evidence>
<dbReference type="Gene3D" id="3.40.50.150">
    <property type="entry name" value="Vaccinia Virus protein VP39"/>
    <property type="match status" value="1"/>
</dbReference>
<reference evidence="5" key="1">
    <citation type="journal article" date="2020" name="mSystems">
        <title>Genome- and Community-Level Interaction Insights into Carbon Utilization and Element Cycling Functions of Hydrothermarchaeota in Hydrothermal Sediment.</title>
        <authorList>
            <person name="Zhou Z."/>
            <person name="Liu Y."/>
            <person name="Xu W."/>
            <person name="Pan J."/>
            <person name="Luo Z.H."/>
            <person name="Li M."/>
        </authorList>
    </citation>
    <scope>NUCLEOTIDE SEQUENCE [LARGE SCALE GENOMIC DNA]</scope>
    <source>
        <strain evidence="5">SpSt-16</strain>
    </source>
</reference>
<keyword evidence="1 5" id="KW-0489">Methyltransferase</keyword>
<evidence type="ECO:0000256" key="3">
    <source>
        <dbReference type="ARBA" id="ARBA00022691"/>
    </source>
</evidence>
<keyword evidence="2 5" id="KW-0808">Transferase</keyword>
<dbReference type="Pfam" id="PF13847">
    <property type="entry name" value="Methyltransf_31"/>
    <property type="match status" value="1"/>
</dbReference>
<proteinExistence type="predicted"/>
<dbReference type="InterPro" id="IPR026170">
    <property type="entry name" value="FAM173A/B"/>
</dbReference>
<dbReference type="SUPFAM" id="SSF53335">
    <property type="entry name" value="S-adenosyl-L-methionine-dependent methyltransferases"/>
    <property type="match status" value="1"/>
</dbReference>
<dbReference type="EMBL" id="DSGT01000007">
    <property type="protein sequence ID" value="HEW53049.1"/>
    <property type="molecule type" value="Genomic_DNA"/>
</dbReference>
<gene>
    <name evidence="5" type="ORF">ENO77_02615</name>
</gene>
<dbReference type="CDD" id="cd02440">
    <property type="entry name" value="AdoMet_MTases"/>
    <property type="match status" value="1"/>
</dbReference>